<keyword evidence="1 2" id="KW-0175">Coiled coil</keyword>
<feature type="domain" description="DUF4515" evidence="4">
    <location>
        <begin position="85"/>
        <end position="193"/>
    </location>
</feature>
<evidence type="ECO:0000256" key="2">
    <source>
        <dbReference type="SAM" id="Coils"/>
    </source>
</evidence>
<dbReference type="GeneTree" id="ENSGT00960000187265"/>
<dbReference type="InterPro" id="IPR032777">
    <property type="entry name" value="DUF4515"/>
</dbReference>
<dbReference type="PANTHER" id="PTHR14845:SF0">
    <property type="entry name" value="DUF4515 DOMAIN-CONTAINING PROTEIN"/>
    <property type="match status" value="1"/>
</dbReference>
<protein>
    <recommendedName>
        <fullName evidence="4">DUF4515 domain-containing protein</fullName>
    </recommendedName>
</protein>
<feature type="coiled-coil region" evidence="2">
    <location>
        <begin position="115"/>
        <end position="153"/>
    </location>
</feature>
<dbReference type="Ensembl" id="ENSTMTT00000015604.1">
    <property type="protein sequence ID" value="ENSTMTP00000015067.1"/>
    <property type="gene ID" value="ENSTMTG00000011013.1"/>
</dbReference>
<accession>A0A674J546</accession>
<feature type="compositionally biased region" description="Basic and acidic residues" evidence="3">
    <location>
        <begin position="8"/>
        <end position="31"/>
    </location>
</feature>
<organism evidence="5 6">
    <name type="scientific">Terrapene triunguis</name>
    <name type="common">Three-toed box turtle</name>
    <dbReference type="NCBI Taxonomy" id="2587831"/>
    <lineage>
        <taxon>Eukaryota</taxon>
        <taxon>Metazoa</taxon>
        <taxon>Chordata</taxon>
        <taxon>Craniata</taxon>
        <taxon>Vertebrata</taxon>
        <taxon>Euteleostomi</taxon>
        <taxon>Archelosauria</taxon>
        <taxon>Testudinata</taxon>
        <taxon>Testudines</taxon>
        <taxon>Cryptodira</taxon>
        <taxon>Durocryptodira</taxon>
        <taxon>Testudinoidea</taxon>
        <taxon>Emydidae</taxon>
        <taxon>Terrapene</taxon>
    </lineage>
</organism>
<dbReference type="AlphaFoldDB" id="A0A674J546"/>
<feature type="region of interest" description="Disordered" evidence="3">
    <location>
        <begin position="1"/>
        <end position="38"/>
    </location>
</feature>
<dbReference type="Proteomes" id="UP000472274">
    <property type="component" value="Unplaced"/>
</dbReference>
<evidence type="ECO:0000256" key="3">
    <source>
        <dbReference type="SAM" id="MobiDB-lite"/>
    </source>
</evidence>
<keyword evidence="6" id="KW-1185">Reference proteome</keyword>
<reference evidence="5" key="1">
    <citation type="submission" date="2025-08" db="UniProtKB">
        <authorList>
            <consortium name="Ensembl"/>
        </authorList>
    </citation>
    <scope>IDENTIFICATION</scope>
</reference>
<reference evidence="5" key="2">
    <citation type="submission" date="2025-09" db="UniProtKB">
        <authorList>
            <consortium name="Ensembl"/>
        </authorList>
    </citation>
    <scope>IDENTIFICATION</scope>
</reference>
<sequence>MASKKKKPEQTAKDFGKSKQGTNRKEGDISKARSSTEPFVKEREQYLQKEYKILTEHMNMYMKRVEHFLWENEFLDKEAQKIREDSKAYMTYISKHTQKCQNTIITLNDQNHFDLAQVRKQKEELSSQYTAKEKEVRNQLMEMETKYSLMNKEVEDLQPFKDLQLEQLSRIKELEKELLVTKIQHSEQMHKVKSIPCCVCTHCRLELLKVCYPHLRQFSKPKSLR</sequence>
<dbReference type="PANTHER" id="PTHR14845">
    <property type="entry name" value="COILED-COIL DOMAIN-CONTAINING 166"/>
    <property type="match status" value="1"/>
</dbReference>
<evidence type="ECO:0000313" key="6">
    <source>
        <dbReference type="Proteomes" id="UP000472274"/>
    </source>
</evidence>
<dbReference type="Pfam" id="PF14988">
    <property type="entry name" value="DUF4515"/>
    <property type="match status" value="1"/>
</dbReference>
<evidence type="ECO:0000256" key="1">
    <source>
        <dbReference type="ARBA" id="ARBA00023054"/>
    </source>
</evidence>
<name>A0A674J546_9SAUR</name>
<dbReference type="InParanoid" id="A0A674J546"/>
<evidence type="ECO:0000259" key="4">
    <source>
        <dbReference type="Pfam" id="PF14988"/>
    </source>
</evidence>
<evidence type="ECO:0000313" key="5">
    <source>
        <dbReference type="Ensembl" id="ENSTMTP00000015067.1"/>
    </source>
</evidence>
<proteinExistence type="predicted"/>